<organism evidence="9 10">
    <name type="scientific">Arabis nemorensis</name>
    <dbReference type="NCBI Taxonomy" id="586526"/>
    <lineage>
        <taxon>Eukaryota</taxon>
        <taxon>Viridiplantae</taxon>
        <taxon>Streptophyta</taxon>
        <taxon>Embryophyta</taxon>
        <taxon>Tracheophyta</taxon>
        <taxon>Spermatophyta</taxon>
        <taxon>Magnoliopsida</taxon>
        <taxon>eudicotyledons</taxon>
        <taxon>Gunneridae</taxon>
        <taxon>Pentapetalae</taxon>
        <taxon>rosids</taxon>
        <taxon>malvids</taxon>
        <taxon>Brassicales</taxon>
        <taxon>Brassicaceae</taxon>
        <taxon>Arabideae</taxon>
        <taxon>Arabis</taxon>
    </lineage>
</organism>
<reference evidence="9" key="1">
    <citation type="submission" date="2019-07" db="EMBL/GenBank/DDBJ databases">
        <authorList>
            <person name="Dittberner H."/>
        </authorList>
    </citation>
    <scope>NUCLEOTIDE SEQUENCE [LARGE SCALE GENOMIC DNA]</scope>
</reference>
<evidence type="ECO:0000256" key="2">
    <source>
        <dbReference type="ARBA" id="ARBA00022490"/>
    </source>
</evidence>
<keyword evidence="10" id="KW-1185">Reference proteome</keyword>
<evidence type="ECO:0000256" key="6">
    <source>
        <dbReference type="PROSITE-ProRule" id="PRU00317"/>
    </source>
</evidence>
<evidence type="ECO:0000256" key="1">
    <source>
        <dbReference type="ARBA" id="ARBA00004496"/>
    </source>
</evidence>
<name>A0A565CSK3_9BRAS</name>
<proteinExistence type="predicted"/>
<evidence type="ECO:0000313" key="10">
    <source>
        <dbReference type="Proteomes" id="UP000489600"/>
    </source>
</evidence>
<evidence type="ECO:0000256" key="5">
    <source>
        <dbReference type="ARBA" id="ARBA00022884"/>
    </source>
</evidence>
<dbReference type="OrthoDB" id="668540at2759"/>
<evidence type="ECO:0000256" key="3">
    <source>
        <dbReference type="ARBA" id="ARBA00022737"/>
    </source>
</evidence>
<dbReference type="Pfam" id="PF00806">
    <property type="entry name" value="PUF"/>
    <property type="match status" value="3"/>
</dbReference>
<evidence type="ECO:0000256" key="7">
    <source>
        <dbReference type="SAM" id="MobiDB-lite"/>
    </source>
</evidence>
<dbReference type="GO" id="GO:0005737">
    <property type="term" value="C:cytoplasm"/>
    <property type="evidence" value="ECO:0007669"/>
    <property type="project" value="UniProtKB-SubCell"/>
</dbReference>
<dbReference type="GO" id="GO:0006417">
    <property type="term" value="P:regulation of translation"/>
    <property type="evidence" value="ECO:0007669"/>
    <property type="project" value="UniProtKB-KW"/>
</dbReference>
<feature type="repeat" description="Pumilio" evidence="6">
    <location>
        <begin position="297"/>
        <end position="338"/>
    </location>
</feature>
<gene>
    <name evidence="9" type="ORF">ANE_LOCUS27053</name>
</gene>
<dbReference type="PANTHER" id="PTHR12537:SF137">
    <property type="entry name" value="PUMILIO HOMOLOG 16-RELATED"/>
    <property type="match status" value="1"/>
</dbReference>
<keyword evidence="5" id="KW-0694">RNA-binding</keyword>
<keyword evidence="3" id="KW-0677">Repeat</keyword>
<comment type="subcellular location">
    <subcellularLocation>
        <location evidence="1">Cytoplasm</location>
    </subcellularLocation>
</comment>
<feature type="region of interest" description="Disordered" evidence="7">
    <location>
        <begin position="1"/>
        <end position="36"/>
    </location>
</feature>
<dbReference type="Gene3D" id="1.25.10.10">
    <property type="entry name" value="Leucine-rich Repeat Variant"/>
    <property type="match status" value="1"/>
</dbReference>
<dbReference type="PROSITE" id="PS50302">
    <property type="entry name" value="PUM"/>
    <property type="match status" value="2"/>
</dbReference>
<dbReference type="SMART" id="SM00025">
    <property type="entry name" value="Pumilio"/>
    <property type="match status" value="6"/>
</dbReference>
<evidence type="ECO:0000259" key="8">
    <source>
        <dbReference type="PROSITE" id="PS50303"/>
    </source>
</evidence>
<dbReference type="SUPFAM" id="SSF48371">
    <property type="entry name" value="ARM repeat"/>
    <property type="match status" value="1"/>
</dbReference>
<comment type="caution">
    <text evidence="9">The sequence shown here is derived from an EMBL/GenBank/DDBJ whole genome shotgun (WGS) entry which is preliminary data.</text>
</comment>
<feature type="repeat" description="Pumilio" evidence="6">
    <location>
        <begin position="223"/>
        <end position="263"/>
    </location>
</feature>
<dbReference type="PANTHER" id="PTHR12537">
    <property type="entry name" value="RNA BINDING PROTEIN PUMILIO-RELATED"/>
    <property type="match status" value="1"/>
</dbReference>
<protein>
    <recommendedName>
        <fullName evidence="8">PUM-HD domain-containing protein</fullName>
    </recommendedName>
</protein>
<dbReference type="InterPro" id="IPR011989">
    <property type="entry name" value="ARM-like"/>
</dbReference>
<dbReference type="PROSITE" id="PS50303">
    <property type="entry name" value="PUM_HD"/>
    <property type="match status" value="1"/>
</dbReference>
<sequence>MSTMLDALPQQPRFATAREPMTEETPAIPPPPRGVSAVTRPPGITLAPRETDVTKQNQPLVHSCPCGFCAAANRQELETRFQWMFDFMTTTKQDPARFKETISKLNRTGLQRMASLMTSDSDYFLEIARNEHGSKRMQNLLGKSDDVDALFCAAILRIFLSVMTDKNASYVAVRAMRVFDGQKKESMCELILHHALHLASDQHGCVALNEIITDLDHPYYRNQLLGVVSHNALSLSYDPYGNFVIQHVLRLNDLHCTRNIVVRLRGYCADLSLRKYGSYIVERLLEEEKSMFVVVDELLKCENDRLVRLARSDYGNFVVRKALEVTKKEKIRANLFLGLVHKLKPFLPLLRKSRGSNIAAILDSVC</sequence>
<dbReference type="InterPro" id="IPR016024">
    <property type="entry name" value="ARM-type_fold"/>
</dbReference>
<feature type="domain" description="PUM-HD" evidence="8">
    <location>
        <begin position="16"/>
        <end position="366"/>
    </location>
</feature>
<evidence type="ECO:0000256" key="4">
    <source>
        <dbReference type="ARBA" id="ARBA00022845"/>
    </source>
</evidence>
<accession>A0A565CSK3</accession>
<dbReference type="EMBL" id="CABITT030000008">
    <property type="protein sequence ID" value="VVB16609.1"/>
    <property type="molecule type" value="Genomic_DNA"/>
</dbReference>
<dbReference type="AlphaFoldDB" id="A0A565CSK3"/>
<keyword evidence="4" id="KW-0810">Translation regulation</keyword>
<dbReference type="InterPro" id="IPR033133">
    <property type="entry name" value="PUM-HD"/>
</dbReference>
<dbReference type="GO" id="GO:0003729">
    <property type="term" value="F:mRNA binding"/>
    <property type="evidence" value="ECO:0007669"/>
    <property type="project" value="TreeGrafter"/>
</dbReference>
<evidence type="ECO:0000313" key="9">
    <source>
        <dbReference type="EMBL" id="VVB16609.1"/>
    </source>
</evidence>
<keyword evidence="2" id="KW-0963">Cytoplasm</keyword>
<dbReference type="Proteomes" id="UP000489600">
    <property type="component" value="Unassembled WGS sequence"/>
</dbReference>
<dbReference type="InterPro" id="IPR001313">
    <property type="entry name" value="Pumilio_RNA-bd_rpt"/>
</dbReference>